<keyword evidence="7 10" id="KW-1133">Transmembrane helix</keyword>
<keyword evidence="13" id="KW-1185">Reference proteome</keyword>
<keyword evidence="3 10" id="KW-0813">Transport</keyword>
<dbReference type="EMBL" id="CP001940">
    <property type="protein sequence ID" value="ADH84752.1"/>
    <property type="molecule type" value="Genomic_DNA"/>
</dbReference>
<dbReference type="HOGENOM" id="CLU_094156_2_1_7"/>
<evidence type="ECO:0000256" key="9">
    <source>
        <dbReference type="ARBA" id="ARBA00023136"/>
    </source>
</evidence>
<evidence type="ECO:0000256" key="4">
    <source>
        <dbReference type="ARBA" id="ARBA00022475"/>
    </source>
</evidence>
<comment type="subcellular location">
    <subcellularLocation>
        <location evidence="1 10">Cell membrane</location>
        <topology evidence="1 10">Multi-pass membrane protein</topology>
    </subcellularLocation>
</comment>
<feature type="region of interest" description="Disordered" evidence="11">
    <location>
        <begin position="99"/>
        <end position="124"/>
    </location>
</feature>
<proteinExistence type="inferred from homology"/>
<comment type="caution">
    <text evidence="10">Lacks conserved residue(s) required for the propagation of feature annotation.</text>
</comment>
<evidence type="ECO:0000256" key="6">
    <source>
        <dbReference type="ARBA" id="ARBA00022927"/>
    </source>
</evidence>
<dbReference type="AlphaFoldDB" id="D6Z595"/>
<dbReference type="GO" id="GO:0065002">
    <property type="term" value="P:intracellular protein transmembrane transport"/>
    <property type="evidence" value="ECO:0007669"/>
    <property type="project" value="TreeGrafter"/>
</dbReference>
<evidence type="ECO:0000256" key="1">
    <source>
        <dbReference type="ARBA" id="ARBA00004651"/>
    </source>
</evidence>
<keyword evidence="4 10" id="KW-1003">Cell membrane</keyword>
<evidence type="ECO:0000256" key="11">
    <source>
        <dbReference type="SAM" id="MobiDB-lite"/>
    </source>
</evidence>
<gene>
    <name evidence="12" type="ordered locus">DaAHT2_0038</name>
</gene>
<name>D6Z595_DESAT</name>
<keyword evidence="5 10" id="KW-0812">Transmembrane</keyword>
<dbReference type="GO" id="GO:0043952">
    <property type="term" value="P:protein transport by the Sec complex"/>
    <property type="evidence" value="ECO:0007669"/>
    <property type="project" value="TreeGrafter"/>
</dbReference>
<keyword evidence="8 10" id="KW-0811">Translocation</keyword>
<keyword evidence="9 10" id="KW-0472">Membrane</keyword>
<evidence type="ECO:0000256" key="10">
    <source>
        <dbReference type="RuleBase" id="RU365087"/>
    </source>
</evidence>
<evidence type="ECO:0000256" key="7">
    <source>
        <dbReference type="ARBA" id="ARBA00022989"/>
    </source>
</evidence>
<evidence type="ECO:0000256" key="2">
    <source>
        <dbReference type="ARBA" id="ARBA00008445"/>
    </source>
</evidence>
<evidence type="ECO:0000256" key="5">
    <source>
        <dbReference type="ARBA" id="ARBA00022692"/>
    </source>
</evidence>
<dbReference type="FunCoup" id="D6Z595">
    <property type="interactions" value="195"/>
</dbReference>
<dbReference type="RefSeq" id="WP_013162283.1">
    <property type="nucleotide sequence ID" value="NC_014216.1"/>
</dbReference>
<reference evidence="13" key="1">
    <citation type="submission" date="2010-02" db="EMBL/GenBank/DDBJ databases">
        <title>Complete sequence of Desulfurivibrio alkaliphilus AHT2.</title>
        <authorList>
            <consortium name="US DOE Joint Genome Institute"/>
            <person name="Pitluck S."/>
            <person name="Chertkov O."/>
            <person name="Detter J.C."/>
            <person name="Han C."/>
            <person name="Tapia R."/>
            <person name="Larimer F."/>
            <person name="Land M."/>
            <person name="Hauser L."/>
            <person name="Kyrpides N."/>
            <person name="Mikhailova N."/>
            <person name="Sorokin D.Y."/>
            <person name="Muyzer G."/>
            <person name="Woyke T."/>
        </authorList>
    </citation>
    <scope>NUCLEOTIDE SEQUENCE [LARGE SCALE GENOMIC DNA]</scope>
    <source>
        <strain evidence="13">DSM 19089 / UNIQEM U267 / AHT2</strain>
    </source>
</reference>
<dbReference type="Pfam" id="PF03840">
    <property type="entry name" value="SecG"/>
    <property type="match status" value="1"/>
</dbReference>
<comment type="function">
    <text evidence="10">Involved in protein export. Participates in an early event of protein translocation.</text>
</comment>
<dbReference type="Proteomes" id="UP000001508">
    <property type="component" value="Chromosome"/>
</dbReference>
<dbReference type="PANTHER" id="PTHR34182:SF1">
    <property type="entry name" value="PROTEIN-EXPORT MEMBRANE PROTEIN SECG"/>
    <property type="match status" value="1"/>
</dbReference>
<comment type="similarity">
    <text evidence="2 10">Belongs to the SecG family.</text>
</comment>
<evidence type="ECO:0000256" key="8">
    <source>
        <dbReference type="ARBA" id="ARBA00023010"/>
    </source>
</evidence>
<evidence type="ECO:0000313" key="12">
    <source>
        <dbReference type="EMBL" id="ADH84752.1"/>
    </source>
</evidence>
<sequence length="124" mass="12990">MYTVLIVSHILVCLFLVTIVLLQHGKGASIGASFGGSSQTVFGTEGPLPLMNKITTMAAVVFMITSISLAYISSRAGDGSVMERVRTTPAPIEEVLPESDEPVTIPLPGATDGDVPRTFPGEAE</sequence>
<dbReference type="InParanoid" id="D6Z595"/>
<keyword evidence="6 10" id="KW-0653">Protein transport</keyword>
<dbReference type="OrthoDB" id="121323at2"/>
<dbReference type="GO" id="GO:0009306">
    <property type="term" value="P:protein secretion"/>
    <property type="evidence" value="ECO:0007669"/>
    <property type="project" value="UniProtKB-UniRule"/>
</dbReference>
<dbReference type="GO" id="GO:0015450">
    <property type="term" value="F:protein-transporting ATPase activity"/>
    <property type="evidence" value="ECO:0007669"/>
    <property type="project" value="UniProtKB-UniRule"/>
</dbReference>
<evidence type="ECO:0000313" key="13">
    <source>
        <dbReference type="Proteomes" id="UP000001508"/>
    </source>
</evidence>
<dbReference type="STRING" id="589865.DaAHT2_0038"/>
<dbReference type="InterPro" id="IPR004692">
    <property type="entry name" value="SecG"/>
</dbReference>
<dbReference type="PANTHER" id="PTHR34182">
    <property type="entry name" value="PROTEIN-EXPORT MEMBRANE PROTEIN SECG"/>
    <property type="match status" value="1"/>
</dbReference>
<dbReference type="PRINTS" id="PR01651">
    <property type="entry name" value="SECGEXPORT"/>
</dbReference>
<evidence type="ECO:0000256" key="3">
    <source>
        <dbReference type="ARBA" id="ARBA00022448"/>
    </source>
</evidence>
<dbReference type="eggNOG" id="COG1314">
    <property type="taxonomic scope" value="Bacteria"/>
</dbReference>
<dbReference type="NCBIfam" id="TIGR00810">
    <property type="entry name" value="secG"/>
    <property type="match status" value="1"/>
</dbReference>
<dbReference type="GO" id="GO:0005886">
    <property type="term" value="C:plasma membrane"/>
    <property type="evidence" value="ECO:0007669"/>
    <property type="project" value="UniProtKB-SubCell"/>
</dbReference>
<protein>
    <recommendedName>
        <fullName evidence="10">Protein-export membrane protein SecG</fullName>
    </recommendedName>
</protein>
<dbReference type="KEGG" id="dak:DaAHT2_0038"/>
<feature type="transmembrane region" description="Helical" evidence="10">
    <location>
        <begin position="51"/>
        <end position="72"/>
    </location>
</feature>
<organism evidence="12 13">
    <name type="scientific">Desulfurivibrio alkaliphilus (strain DSM 19089 / UNIQEM U267 / AHT2)</name>
    <dbReference type="NCBI Taxonomy" id="589865"/>
    <lineage>
        <taxon>Bacteria</taxon>
        <taxon>Pseudomonadati</taxon>
        <taxon>Thermodesulfobacteriota</taxon>
        <taxon>Desulfobulbia</taxon>
        <taxon>Desulfobulbales</taxon>
        <taxon>Desulfobulbaceae</taxon>
        <taxon>Desulfurivibrio</taxon>
    </lineage>
</organism>
<accession>D6Z595</accession>